<gene>
    <name evidence="2" type="ordered locus">Psesu_0412</name>
</gene>
<dbReference type="AlphaFoldDB" id="E6WQ22"/>
<dbReference type="OrthoDB" id="37622at2"/>
<organism evidence="2 3">
    <name type="scientific">Pseudoxanthomonas suwonensis (strain 11-1)</name>
    <dbReference type="NCBI Taxonomy" id="743721"/>
    <lineage>
        <taxon>Bacteria</taxon>
        <taxon>Pseudomonadati</taxon>
        <taxon>Pseudomonadota</taxon>
        <taxon>Gammaproteobacteria</taxon>
        <taxon>Lysobacterales</taxon>
        <taxon>Lysobacteraceae</taxon>
        <taxon>Pseudoxanthomonas</taxon>
    </lineage>
</organism>
<dbReference type="Gene3D" id="3.30.70.120">
    <property type="match status" value="1"/>
</dbReference>
<dbReference type="eggNOG" id="COG1324">
    <property type="taxonomic scope" value="Bacteria"/>
</dbReference>
<dbReference type="SUPFAM" id="SSF54913">
    <property type="entry name" value="GlnB-like"/>
    <property type="match status" value="1"/>
</dbReference>
<dbReference type="KEGG" id="psu:Psesu_0412"/>
<name>E6WQ22_PSEUU</name>
<dbReference type="InterPro" id="IPR004323">
    <property type="entry name" value="Ion_tolerance_CutA"/>
</dbReference>
<accession>E6WQ22</accession>
<dbReference type="STRING" id="743721.Psesu_0412"/>
<keyword evidence="3" id="KW-1185">Reference proteome</keyword>
<dbReference type="GO" id="GO:0005507">
    <property type="term" value="F:copper ion binding"/>
    <property type="evidence" value="ECO:0007669"/>
    <property type="project" value="TreeGrafter"/>
</dbReference>
<evidence type="ECO:0000256" key="1">
    <source>
        <dbReference type="ARBA" id="ARBA00010169"/>
    </source>
</evidence>
<dbReference type="HOGENOM" id="CLU_098807_3_1_6"/>
<dbReference type="EMBL" id="CP002446">
    <property type="protein sequence ID" value="ADV26271.1"/>
    <property type="molecule type" value="Genomic_DNA"/>
</dbReference>
<reference evidence="2 3" key="1">
    <citation type="submission" date="2011-01" db="EMBL/GenBank/DDBJ databases">
        <title>Complete sequence of Pseudoxanthomonas suwonensis 11-1.</title>
        <authorList>
            <consortium name="US DOE Joint Genome Institute"/>
            <person name="Lucas S."/>
            <person name="Copeland A."/>
            <person name="Lapidus A."/>
            <person name="Cheng J.-F."/>
            <person name="Goodwin L."/>
            <person name="Pitluck S."/>
            <person name="Teshima H."/>
            <person name="Detter J.C."/>
            <person name="Han C."/>
            <person name="Tapia R."/>
            <person name="Land M."/>
            <person name="Hauser L."/>
            <person name="Kyrpides N."/>
            <person name="Ivanova N."/>
            <person name="Ovchinnikova G."/>
            <person name="Siebers A.K."/>
            <person name="Allgaier M."/>
            <person name="Thelen M.P."/>
            <person name="Hugenholtz P."/>
            <person name="Gladden J."/>
            <person name="Woyke T."/>
        </authorList>
    </citation>
    <scope>NUCLEOTIDE SEQUENCE [LARGE SCALE GENOMIC DNA]</scope>
    <source>
        <strain evidence="3">11-1</strain>
    </source>
</reference>
<dbReference type="InterPro" id="IPR011322">
    <property type="entry name" value="N-reg_PII-like_a/b"/>
</dbReference>
<dbReference type="GO" id="GO:0010038">
    <property type="term" value="P:response to metal ion"/>
    <property type="evidence" value="ECO:0007669"/>
    <property type="project" value="InterPro"/>
</dbReference>
<dbReference type="Proteomes" id="UP000008632">
    <property type="component" value="Chromosome"/>
</dbReference>
<dbReference type="InterPro" id="IPR015867">
    <property type="entry name" value="N-reg_PII/ATP_PRibTrfase_C"/>
</dbReference>
<comment type="similarity">
    <text evidence="1">Belongs to the CutA family.</text>
</comment>
<sequence length="105" mass="11383">MDIHLVFCSCPDPATASRLATAVVEERLAACASVLPGMRSVYRWQGAVEQADEVLLMAKAPADRLPRLVERLQALHPYELPEVLAVKAAGGLPAYLGWVVEATRD</sequence>
<protein>
    <submittedName>
        <fullName evidence="2">CutA1 divalent ion tolerance protein</fullName>
    </submittedName>
</protein>
<evidence type="ECO:0000313" key="2">
    <source>
        <dbReference type="EMBL" id="ADV26271.1"/>
    </source>
</evidence>
<dbReference type="PANTHER" id="PTHR23419">
    <property type="entry name" value="DIVALENT CATION TOLERANCE CUTA-RELATED"/>
    <property type="match status" value="1"/>
</dbReference>
<dbReference type="Pfam" id="PF03091">
    <property type="entry name" value="CutA1"/>
    <property type="match status" value="1"/>
</dbReference>
<dbReference type="PANTHER" id="PTHR23419:SF8">
    <property type="entry name" value="FI09726P"/>
    <property type="match status" value="1"/>
</dbReference>
<proteinExistence type="inferred from homology"/>
<evidence type="ECO:0000313" key="3">
    <source>
        <dbReference type="Proteomes" id="UP000008632"/>
    </source>
</evidence>